<sequence length="446" mass="48490">MLDHGRNGVVALATWAPDNNNNSHNNNNNNNQNHDVAAGLHRDSTRYVYTNDNNDNNNSYQSGTVVNVPVQNELSRGTVIDSSVSGHFALKIVNVLRANADEAGSAANDADNGVQLSVSAAASSSSSFPSASAMAAAAAAQDQEESDETLAATAASIGRVADDCVTREISVLRHLGKTPARSPFVIDFYFASQDANRFFIGMEPCLGGDLFTLMQDEELAFPDILFYAVEISLGLQFLHENHILHADIKPENIGLTSSGHVRILDFGLSVVLDPEADFNVETGRLEVRTSSGTLAYAAPEVLQRDKHGCESDWWSLGVLMYEMLFGGWPWHIPHDPQETCNLICVAPLQLPPELMLYDANDDDSDADDDNHEQVFAPNNAQADTEHDDLDLAETSAFDLISRLLVKEPSARMGWANGLEDLKAHPFFYGIDWDVAAHQGYAAPFAS</sequence>
<evidence type="ECO:0000256" key="2">
    <source>
        <dbReference type="ARBA" id="ARBA00022679"/>
    </source>
</evidence>
<evidence type="ECO:0000256" key="5">
    <source>
        <dbReference type="ARBA" id="ARBA00022840"/>
    </source>
</evidence>
<evidence type="ECO:0000313" key="9">
    <source>
        <dbReference type="Proteomes" id="UP000241890"/>
    </source>
</evidence>
<dbReference type="GO" id="GO:0004674">
    <property type="term" value="F:protein serine/threonine kinase activity"/>
    <property type="evidence" value="ECO:0007669"/>
    <property type="project" value="UniProtKB-KW"/>
</dbReference>
<dbReference type="Gene3D" id="1.10.510.10">
    <property type="entry name" value="Transferase(Phosphotransferase) domain 1"/>
    <property type="match status" value="2"/>
</dbReference>
<dbReference type="OrthoDB" id="354826at2759"/>
<dbReference type="SMART" id="SM00220">
    <property type="entry name" value="S_TKc"/>
    <property type="match status" value="1"/>
</dbReference>
<dbReference type="SUPFAM" id="SSF56112">
    <property type="entry name" value="Protein kinase-like (PK-like)"/>
    <property type="match status" value="1"/>
</dbReference>
<gene>
    <name evidence="8" type="ORF">FCC1311_032222</name>
</gene>
<keyword evidence="4 8" id="KW-0418">Kinase</keyword>
<dbReference type="InterPro" id="IPR000719">
    <property type="entry name" value="Prot_kinase_dom"/>
</dbReference>
<feature type="compositionally biased region" description="Low complexity" evidence="6">
    <location>
        <begin position="19"/>
        <end position="33"/>
    </location>
</feature>
<keyword evidence="5" id="KW-0067">ATP-binding</keyword>
<dbReference type="Gene3D" id="3.30.200.20">
    <property type="entry name" value="Phosphorylase Kinase, domain 1"/>
    <property type="match status" value="1"/>
</dbReference>
<dbReference type="PROSITE" id="PS50011">
    <property type="entry name" value="PROTEIN_KINASE_DOM"/>
    <property type="match status" value="1"/>
</dbReference>
<dbReference type="AlphaFoldDB" id="A0A2R5G9L9"/>
<dbReference type="PANTHER" id="PTHR24351">
    <property type="entry name" value="RIBOSOMAL PROTEIN S6 KINASE"/>
    <property type="match status" value="1"/>
</dbReference>
<feature type="domain" description="Protein kinase" evidence="7">
    <location>
        <begin position="1"/>
        <end position="427"/>
    </location>
</feature>
<comment type="caution">
    <text evidence="8">The sequence shown here is derived from an EMBL/GenBank/DDBJ whole genome shotgun (WGS) entry which is preliminary data.</text>
</comment>
<dbReference type="Proteomes" id="UP000241890">
    <property type="component" value="Unassembled WGS sequence"/>
</dbReference>
<evidence type="ECO:0000259" key="7">
    <source>
        <dbReference type="PROSITE" id="PS50011"/>
    </source>
</evidence>
<reference evidence="8 9" key="1">
    <citation type="submission" date="2017-12" db="EMBL/GenBank/DDBJ databases">
        <title>Sequencing, de novo assembly and annotation of complete genome of a new Thraustochytrid species, strain FCC1311.</title>
        <authorList>
            <person name="Sedici K."/>
            <person name="Godart F."/>
            <person name="Aiese Cigliano R."/>
            <person name="Sanseverino W."/>
            <person name="Barakat M."/>
            <person name="Ortet P."/>
            <person name="Marechal E."/>
            <person name="Cagnac O."/>
            <person name="Amato A."/>
        </authorList>
    </citation>
    <scope>NUCLEOTIDE SEQUENCE [LARGE SCALE GENOMIC DNA]</scope>
</reference>
<keyword evidence="1" id="KW-0723">Serine/threonine-protein kinase</keyword>
<evidence type="ECO:0000256" key="3">
    <source>
        <dbReference type="ARBA" id="ARBA00022741"/>
    </source>
</evidence>
<dbReference type="EMBL" id="BEYU01000027">
    <property type="protein sequence ID" value="GBG26999.1"/>
    <property type="molecule type" value="Genomic_DNA"/>
</dbReference>
<dbReference type="GO" id="GO:0005524">
    <property type="term" value="F:ATP binding"/>
    <property type="evidence" value="ECO:0007669"/>
    <property type="project" value="UniProtKB-KW"/>
</dbReference>
<keyword evidence="2" id="KW-0808">Transferase</keyword>
<accession>A0A2R5G9L9</accession>
<dbReference type="InParanoid" id="A0A2R5G9L9"/>
<evidence type="ECO:0000256" key="4">
    <source>
        <dbReference type="ARBA" id="ARBA00022777"/>
    </source>
</evidence>
<dbReference type="InterPro" id="IPR011009">
    <property type="entry name" value="Kinase-like_dom_sf"/>
</dbReference>
<evidence type="ECO:0000256" key="1">
    <source>
        <dbReference type="ARBA" id="ARBA00022527"/>
    </source>
</evidence>
<evidence type="ECO:0000313" key="8">
    <source>
        <dbReference type="EMBL" id="GBG26999.1"/>
    </source>
</evidence>
<protein>
    <submittedName>
        <fullName evidence="8">Protein kinase, putative</fullName>
    </submittedName>
</protein>
<keyword evidence="3" id="KW-0547">Nucleotide-binding</keyword>
<organism evidence="8 9">
    <name type="scientific">Hondaea fermentalgiana</name>
    <dbReference type="NCBI Taxonomy" id="2315210"/>
    <lineage>
        <taxon>Eukaryota</taxon>
        <taxon>Sar</taxon>
        <taxon>Stramenopiles</taxon>
        <taxon>Bigyra</taxon>
        <taxon>Labyrinthulomycetes</taxon>
        <taxon>Thraustochytrida</taxon>
        <taxon>Thraustochytriidae</taxon>
        <taxon>Hondaea</taxon>
    </lineage>
</organism>
<keyword evidence="9" id="KW-1185">Reference proteome</keyword>
<proteinExistence type="predicted"/>
<evidence type="ECO:0000256" key="6">
    <source>
        <dbReference type="SAM" id="MobiDB-lite"/>
    </source>
</evidence>
<dbReference type="Pfam" id="PF00069">
    <property type="entry name" value="Pkinase"/>
    <property type="match status" value="1"/>
</dbReference>
<feature type="region of interest" description="Disordered" evidence="6">
    <location>
        <begin position="15"/>
        <end position="36"/>
    </location>
</feature>
<name>A0A2R5G9L9_9STRA</name>